<feature type="transmembrane region" description="Helical" evidence="1">
    <location>
        <begin position="140"/>
        <end position="161"/>
    </location>
</feature>
<keyword evidence="1" id="KW-0472">Membrane</keyword>
<evidence type="ECO:0000313" key="3">
    <source>
        <dbReference type="EMBL" id="CAB4711077.1"/>
    </source>
</evidence>
<feature type="transmembrane region" description="Helical" evidence="1">
    <location>
        <begin position="216"/>
        <end position="237"/>
    </location>
</feature>
<feature type="transmembrane region" description="Helical" evidence="1">
    <location>
        <begin position="45"/>
        <end position="65"/>
    </location>
</feature>
<dbReference type="EMBL" id="CAFBRC010000115">
    <property type="protein sequence ID" value="CAB5077809.1"/>
    <property type="molecule type" value="Genomic_DNA"/>
</dbReference>
<protein>
    <submittedName>
        <fullName evidence="2">Unannotated protein</fullName>
    </submittedName>
</protein>
<feature type="transmembrane region" description="Helical" evidence="1">
    <location>
        <begin position="72"/>
        <end position="90"/>
    </location>
</feature>
<evidence type="ECO:0000256" key="1">
    <source>
        <dbReference type="SAM" id="Phobius"/>
    </source>
</evidence>
<keyword evidence="1" id="KW-0812">Transmembrane</keyword>
<evidence type="ECO:0000313" key="2">
    <source>
        <dbReference type="EMBL" id="CAB4689450.1"/>
    </source>
</evidence>
<feature type="transmembrane region" description="Helical" evidence="1">
    <location>
        <begin position="110"/>
        <end position="133"/>
    </location>
</feature>
<keyword evidence="1" id="KW-1133">Transmembrane helix</keyword>
<dbReference type="InterPro" id="IPR007354">
    <property type="entry name" value="CruF-like"/>
</dbReference>
<dbReference type="AlphaFoldDB" id="A0A6J6NRU0"/>
<dbReference type="PANTHER" id="PTHR39419">
    <property type="entry name" value="SLL0814 PROTEIN"/>
    <property type="match status" value="1"/>
</dbReference>
<reference evidence="2" key="1">
    <citation type="submission" date="2020-05" db="EMBL/GenBank/DDBJ databases">
        <authorList>
            <person name="Chiriac C."/>
            <person name="Salcher M."/>
            <person name="Ghai R."/>
            <person name="Kavagutti S V."/>
        </authorList>
    </citation>
    <scope>NUCLEOTIDE SEQUENCE</scope>
</reference>
<accession>A0A6J6NRU0</accession>
<proteinExistence type="predicted"/>
<evidence type="ECO:0000313" key="4">
    <source>
        <dbReference type="EMBL" id="CAB5077809.1"/>
    </source>
</evidence>
<sequence>MSVRVYRGGYARFRRRRYPTILSWTTTILAIVTQMVYPLMPDNRLLSLTFFVVATFALAGLVQAWSTHGTKYAATWFVATALFGFIVEEIGVHSGWPFGEYAYSDSLGPAIGGVPIVVPLAWAMLSHPILVLSRRISRRWAPLVFGWTIMAWDLFLDPLMVDAGRWTWNSESRDIPFITGIPLSNAAGWLLCGVALGAILHWGLPREHRKSAPSSAAGDVILGWTLFSGVIGNLFFFDRPGTALVGGLALGITLVPYFFMIWITRE</sequence>
<feature type="transmembrane region" description="Helical" evidence="1">
    <location>
        <begin position="181"/>
        <end position="204"/>
    </location>
</feature>
<dbReference type="Pfam" id="PF04240">
    <property type="entry name" value="Caroten_synth"/>
    <property type="match status" value="1"/>
</dbReference>
<feature type="transmembrane region" description="Helical" evidence="1">
    <location>
        <begin position="243"/>
        <end position="263"/>
    </location>
</feature>
<dbReference type="EMBL" id="CAEZXN010000078">
    <property type="protein sequence ID" value="CAB4711077.1"/>
    <property type="molecule type" value="Genomic_DNA"/>
</dbReference>
<name>A0A6J6NRU0_9ZZZZ</name>
<dbReference type="PANTHER" id="PTHR39419:SF1">
    <property type="entry name" value="SLL0814 PROTEIN"/>
    <property type="match status" value="1"/>
</dbReference>
<dbReference type="EMBL" id="CAEZXB010000058">
    <property type="protein sequence ID" value="CAB4689450.1"/>
    <property type="molecule type" value="Genomic_DNA"/>
</dbReference>
<gene>
    <name evidence="2" type="ORF">UFOPK2342_01682</name>
    <name evidence="3" type="ORF">UFOPK2423_01730</name>
    <name evidence="4" type="ORF">UFOPK4367_01357</name>
</gene>
<organism evidence="2">
    <name type="scientific">freshwater metagenome</name>
    <dbReference type="NCBI Taxonomy" id="449393"/>
    <lineage>
        <taxon>unclassified sequences</taxon>
        <taxon>metagenomes</taxon>
        <taxon>ecological metagenomes</taxon>
    </lineage>
</organism>
<feature type="transmembrane region" description="Helical" evidence="1">
    <location>
        <begin position="21"/>
        <end position="39"/>
    </location>
</feature>